<dbReference type="PROSITE" id="PS00122">
    <property type="entry name" value="CARBOXYLESTERASE_B_1"/>
    <property type="match status" value="1"/>
</dbReference>
<dbReference type="Proteomes" id="UP000462152">
    <property type="component" value="Unassembled WGS sequence"/>
</dbReference>
<dbReference type="Gene3D" id="3.40.50.1820">
    <property type="entry name" value="alpha/beta hydrolase"/>
    <property type="match status" value="1"/>
</dbReference>
<keyword evidence="7" id="KW-1185">Reference proteome</keyword>
<proteinExistence type="inferred from homology"/>
<feature type="domain" description="Carboxylesterase type B" evidence="5">
    <location>
        <begin position="57"/>
        <end position="335"/>
    </location>
</feature>
<evidence type="ECO:0000256" key="1">
    <source>
        <dbReference type="ARBA" id="ARBA00005964"/>
    </source>
</evidence>
<accession>A0A7M3SWA7</accession>
<dbReference type="InterPro" id="IPR029058">
    <property type="entry name" value="AB_hydrolase_fold"/>
</dbReference>
<protein>
    <recommendedName>
        <fullName evidence="3">Carboxylic ester hydrolase</fullName>
        <ecNumber evidence="3">3.1.1.-</ecNumber>
    </recommendedName>
</protein>
<evidence type="ECO:0000259" key="5">
    <source>
        <dbReference type="Pfam" id="PF00135"/>
    </source>
</evidence>
<feature type="compositionally biased region" description="Polar residues" evidence="4">
    <location>
        <begin position="1"/>
        <end position="11"/>
    </location>
</feature>
<dbReference type="InterPro" id="IPR050309">
    <property type="entry name" value="Type-B_Carboxylest/Lipase"/>
</dbReference>
<dbReference type="SUPFAM" id="SSF53474">
    <property type="entry name" value="alpha/beta-Hydrolases"/>
    <property type="match status" value="1"/>
</dbReference>
<evidence type="ECO:0000256" key="4">
    <source>
        <dbReference type="SAM" id="MobiDB-lite"/>
    </source>
</evidence>
<dbReference type="EMBL" id="WOGT01000013">
    <property type="protein sequence ID" value="MUN56072.1"/>
    <property type="molecule type" value="Genomic_DNA"/>
</dbReference>
<dbReference type="GO" id="GO:0016787">
    <property type="term" value="F:hydrolase activity"/>
    <property type="evidence" value="ECO:0007669"/>
    <property type="project" value="UniProtKB-KW"/>
</dbReference>
<dbReference type="InterPro" id="IPR019826">
    <property type="entry name" value="Carboxylesterase_B_AS"/>
</dbReference>
<dbReference type="OrthoDB" id="3199405at2"/>
<organism evidence="6 7">
    <name type="scientific">Rothia koreensis</name>
    <dbReference type="NCBI Taxonomy" id="592378"/>
    <lineage>
        <taxon>Bacteria</taxon>
        <taxon>Bacillati</taxon>
        <taxon>Actinomycetota</taxon>
        <taxon>Actinomycetes</taxon>
        <taxon>Micrococcales</taxon>
        <taxon>Micrococcaceae</taxon>
        <taxon>Rothia</taxon>
    </lineage>
</organism>
<dbReference type="InterPro" id="IPR002018">
    <property type="entry name" value="CarbesteraseB"/>
</dbReference>
<sequence length="487" mass="52883">MTDTSNGTALPQPSAPATEPAADSSAPGNRPVGPWDRVSAPAGTFETVRQGGVVKAWGIRYARAERFGAPIAYTYAEPFTADTPAPACPQRFDETDLELQRLGFDEHCQRLTVTRPGNRRSGLPVMVWIHGGSYIGGAGDLPHYDPMALVQEQDLVVVNVTYRLGLFGYLGDGRTREANPGLLDQVEAVKWVHQNIEAFGGDPSRITIAGQSAGGHACWDLLMVPEIQGMIRRAIPQSAPLGIVHGRRRAWNAITPGPEKTGRMRQATTTELAEAESVINRKAAFHGRAALMPFSPRYGQRPLPPEKLLKKRWKELAGKVDVLMGTTAREAALFTGRVPLLEVLAGFRRGRQGVVEPIVRAVTQFVYAADNAIWAQRLANAGGRAGLYRFVFGKPDAALSCCHIAELPLLFPGTSWTESGENAGAGVTGPDLMKTFDAEALDDAGRALRSAWAGFVRDGFDSKDVRAIPDVLELLPPRTPRRKRERN</sequence>
<dbReference type="Pfam" id="PF00135">
    <property type="entry name" value="COesterase"/>
    <property type="match status" value="1"/>
</dbReference>
<evidence type="ECO:0000313" key="7">
    <source>
        <dbReference type="Proteomes" id="UP000462152"/>
    </source>
</evidence>
<evidence type="ECO:0000313" key="6">
    <source>
        <dbReference type="EMBL" id="MUN56072.1"/>
    </source>
</evidence>
<evidence type="ECO:0000256" key="3">
    <source>
        <dbReference type="RuleBase" id="RU361235"/>
    </source>
</evidence>
<gene>
    <name evidence="6" type="ORF">GMA10_12785</name>
</gene>
<dbReference type="PANTHER" id="PTHR11559">
    <property type="entry name" value="CARBOXYLESTERASE"/>
    <property type="match status" value="1"/>
</dbReference>
<evidence type="ECO:0000256" key="2">
    <source>
        <dbReference type="ARBA" id="ARBA00022801"/>
    </source>
</evidence>
<name>A0A7M3SWA7_9MICC</name>
<comment type="caution">
    <text evidence="6">The sequence shown here is derived from an EMBL/GenBank/DDBJ whole genome shotgun (WGS) entry which is preliminary data.</text>
</comment>
<reference evidence="6 7" key="1">
    <citation type="submission" date="2019-12" db="EMBL/GenBank/DDBJ databases">
        <authorList>
            <person name="Li J."/>
            <person name="Shi Y."/>
            <person name="Xu G."/>
            <person name="Xiao D."/>
            <person name="Ran X."/>
        </authorList>
    </citation>
    <scope>NUCLEOTIDE SEQUENCE [LARGE SCALE GENOMIC DNA]</scope>
    <source>
        <strain evidence="6 7">JCM 15915</strain>
    </source>
</reference>
<dbReference type="AlphaFoldDB" id="A0A7M3SWA7"/>
<comment type="similarity">
    <text evidence="1 3">Belongs to the type-B carboxylesterase/lipase family.</text>
</comment>
<feature type="region of interest" description="Disordered" evidence="4">
    <location>
        <begin position="1"/>
        <end position="43"/>
    </location>
</feature>
<dbReference type="RefSeq" id="WP_129316556.1">
    <property type="nucleotide sequence ID" value="NZ_NOIQ01000038.1"/>
</dbReference>
<dbReference type="EC" id="3.1.1.-" evidence="3"/>
<keyword evidence="2 3" id="KW-0378">Hydrolase</keyword>